<dbReference type="GO" id="GO:0006419">
    <property type="term" value="P:alanyl-tRNA aminoacylation"/>
    <property type="evidence" value="ECO:0007669"/>
    <property type="project" value="InterPro"/>
</dbReference>
<keyword evidence="7" id="KW-1185">Reference proteome</keyword>
<comment type="cofactor">
    <cofactor evidence="1">
        <name>Zn(2+)</name>
        <dbReference type="ChEBI" id="CHEBI:29105"/>
    </cofactor>
</comment>
<dbReference type="PANTHER" id="PTHR43462:SF1">
    <property type="entry name" value="ALANYL-TRNA EDITING PROTEIN AARSD1"/>
    <property type="match status" value="1"/>
</dbReference>
<sequence length="406" mass="44161">MSTLKIYHQNAYCREFTAEVLTTTLRSDSGYDIELDRTVFYPESGGQPYDTGSLNGIPVIAMRQEGDKIIHTTPMPLAAGPVTGVIDWGRRYDHMQQHSGEHVLCGAAFNLYGANNVGFSLGPAVSHIDLDLETLSEDQVKALEQAANQAICDCRPVKAQMVTGDELSRFPLRKGLSKSFSHIRLIEVQDFDCCPCGGTHVANTGEIGLIKILTWEKKKKAVRVHFVCGKRALDDYAVKHAILQQLAVSLSVTPYEVGKAYLLRQDKQEHLQRELTTAKKTIARYLARELHQAAEMIHQVKIVTFIQPVQEAGEIADLTNCLMEYPDTIALVAGIQAETNRAFLQFAAASGITVNMTQELRKILPQIGGKGGGTASAAQGGCPADQAIGEAIAQARASISASLPLS</sequence>
<dbReference type="EMBL" id="AFGF01000049">
    <property type="protein sequence ID" value="EGO64794.1"/>
    <property type="molecule type" value="Genomic_DNA"/>
</dbReference>
<dbReference type="Gene3D" id="3.30.980.10">
    <property type="entry name" value="Threonyl-trna Synthetase, Chain A, domain 2"/>
    <property type="match status" value="1"/>
</dbReference>
<dbReference type="GO" id="GO:0005524">
    <property type="term" value="F:ATP binding"/>
    <property type="evidence" value="ECO:0007669"/>
    <property type="project" value="InterPro"/>
</dbReference>
<keyword evidence="6" id="KW-0030">Aminoacyl-tRNA synthetase</keyword>
<protein>
    <submittedName>
        <fullName evidence="6">Threonyl/alanyl tRNA synthetase SAD</fullName>
    </submittedName>
</protein>
<evidence type="ECO:0000256" key="2">
    <source>
        <dbReference type="ARBA" id="ARBA00004496"/>
    </source>
</evidence>
<dbReference type="InterPro" id="IPR018165">
    <property type="entry name" value="Ala-tRNA-synth_IIc_core"/>
</dbReference>
<dbReference type="Proteomes" id="UP000003240">
    <property type="component" value="Unassembled WGS sequence"/>
</dbReference>
<dbReference type="GO" id="GO:0003676">
    <property type="term" value="F:nucleic acid binding"/>
    <property type="evidence" value="ECO:0007669"/>
    <property type="project" value="InterPro"/>
</dbReference>
<evidence type="ECO:0000313" key="7">
    <source>
        <dbReference type="Proteomes" id="UP000003240"/>
    </source>
</evidence>
<dbReference type="InterPro" id="IPR018163">
    <property type="entry name" value="Thr/Ala-tRNA-synth_IIc_edit"/>
</dbReference>
<evidence type="ECO:0000313" key="6">
    <source>
        <dbReference type="EMBL" id="EGO64794.1"/>
    </source>
</evidence>
<keyword evidence="6" id="KW-0436">Ligase</keyword>
<dbReference type="RefSeq" id="WP_004093781.1">
    <property type="nucleotide sequence ID" value="NZ_AFGF01000049.1"/>
</dbReference>
<dbReference type="InterPro" id="IPR009000">
    <property type="entry name" value="Transl_B-barrel_sf"/>
</dbReference>
<dbReference type="Pfam" id="PF07973">
    <property type="entry name" value="tRNA_SAD"/>
    <property type="match status" value="1"/>
</dbReference>
<proteinExistence type="predicted"/>
<organism evidence="6 7">
    <name type="scientific">Acetonema longum DSM 6540</name>
    <dbReference type="NCBI Taxonomy" id="1009370"/>
    <lineage>
        <taxon>Bacteria</taxon>
        <taxon>Bacillati</taxon>
        <taxon>Bacillota</taxon>
        <taxon>Negativicutes</taxon>
        <taxon>Acetonemataceae</taxon>
        <taxon>Acetonema</taxon>
    </lineage>
</organism>
<evidence type="ECO:0000256" key="1">
    <source>
        <dbReference type="ARBA" id="ARBA00001947"/>
    </source>
</evidence>
<evidence type="ECO:0000259" key="5">
    <source>
        <dbReference type="PROSITE" id="PS50860"/>
    </source>
</evidence>
<dbReference type="GO" id="GO:0002161">
    <property type="term" value="F:aminoacyl-tRNA deacylase activity"/>
    <property type="evidence" value="ECO:0007669"/>
    <property type="project" value="UniProtKB-ARBA"/>
</dbReference>
<evidence type="ECO:0000256" key="4">
    <source>
        <dbReference type="ARBA" id="ARBA00022833"/>
    </source>
</evidence>
<comment type="caution">
    <text evidence="6">The sequence shown here is derived from an EMBL/GenBank/DDBJ whole genome shotgun (WGS) entry which is preliminary data.</text>
</comment>
<dbReference type="Gene3D" id="3.10.310.40">
    <property type="match status" value="1"/>
</dbReference>
<name>F7NGJ0_9FIRM</name>
<dbReference type="OrthoDB" id="9812949at2"/>
<comment type="subcellular location">
    <subcellularLocation>
        <location evidence="2">Cytoplasm</location>
    </subcellularLocation>
</comment>
<dbReference type="GO" id="GO:0004813">
    <property type="term" value="F:alanine-tRNA ligase activity"/>
    <property type="evidence" value="ECO:0007669"/>
    <property type="project" value="InterPro"/>
</dbReference>
<dbReference type="GO" id="GO:0046872">
    <property type="term" value="F:metal ion binding"/>
    <property type="evidence" value="ECO:0007669"/>
    <property type="project" value="UniProtKB-KW"/>
</dbReference>
<dbReference type="STRING" id="1009370.ALO_05890"/>
<dbReference type="SUPFAM" id="SSF55186">
    <property type="entry name" value="ThrRS/AlaRS common domain"/>
    <property type="match status" value="1"/>
</dbReference>
<dbReference type="eggNOG" id="COG0013">
    <property type="taxonomic scope" value="Bacteria"/>
</dbReference>
<dbReference type="AlphaFoldDB" id="F7NGJ0"/>
<dbReference type="PANTHER" id="PTHR43462">
    <property type="entry name" value="ALANYL-TRNA EDITING PROTEIN"/>
    <property type="match status" value="1"/>
</dbReference>
<feature type="domain" description="Alanyl-transfer RNA synthetases family profile" evidence="5">
    <location>
        <begin position="1"/>
        <end position="223"/>
    </location>
</feature>
<dbReference type="PROSITE" id="PS50860">
    <property type="entry name" value="AA_TRNA_LIGASE_II_ALA"/>
    <property type="match status" value="1"/>
</dbReference>
<evidence type="ECO:0000256" key="3">
    <source>
        <dbReference type="ARBA" id="ARBA00022723"/>
    </source>
</evidence>
<dbReference type="Pfam" id="PF02272">
    <property type="entry name" value="DHHA1"/>
    <property type="match status" value="1"/>
</dbReference>
<keyword evidence="3" id="KW-0479">Metal-binding</keyword>
<dbReference type="SMART" id="SM00863">
    <property type="entry name" value="tRNA_SAD"/>
    <property type="match status" value="1"/>
</dbReference>
<dbReference type="InterPro" id="IPR051335">
    <property type="entry name" value="Alanyl-tRNA_Editing_Enzymes"/>
</dbReference>
<reference evidence="6 7" key="1">
    <citation type="journal article" date="2011" name="EMBO J.">
        <title>Structural diversity of bacterial flagellar motors.</title>
        <authorList>
            <person name="Chen S."/>
            <person name="Beeby M."/>
            <person name="Murphy G.E."/>
            <person name="Leadbetter J.R."/>
            <person name="Hendrixson D.R."/>
            <person name="Briegel A."/>
            <person name="Li Z."/>
            <person name="Shi J."/>
            <person name="Tocheva E.I."/>
            <person name="Muller A."/>
            <person name="Dobro M.J."/>
            <person name="Jensen G.J."/>
        </authorList>
    </citation>
    <scope>NUCLEOTIDE SEQUENCE [LARGE SCALE GENOMIC DNA]</scope>
    <source>
        <strain evidence="6 7">DSM 6540</strain>
    </source>
</reference>
<dbReference type="GO" id="GO:0005737">
    <property type="term" value="C:cytoplasm"/>
    <property type="evidence" value="ECO:0007669"/>
    <property type="project" value="UniProtKB-SubCell"/>
</dbReference>
<accession>F7NGJ0</accession>
<dbReference type="Gene3D" id="2.40.30.130">
    <property type="match status" value="1"/>
</dbReference>
<dbReference type="SUPFAM" id="SSF50447">
    <property type="entry name" value="Translation proteins"/>
    <property type="match status" value="1"/>
</dbReference>
<dbReference type="InterPro" id="IPR012947">
    <property type="entry name" value="tRNA_SAD"/>
</dbReference>
<gene>
    <name evidence="6" type="ORF">ALO_05890</name>
</gene>
<dbReference type="InterPro" id="IPR003156">
    <property type="entry name" value="DHHA1_dom"/>
</dbReference>
<keyword evidence="4" id="KW-0862">Zinc</keyword>